<dbReference type="PANTHER" id="PTHR10078">
    <property type="entry name" value="INTERLEUKIN-1 FAMILY MEMBER"/>
    <property type="match status" value="1"/>
</dbReference>
<comment type="similarity">
    <text evidence="2">Belongs to the IL-1 family.</text>
</comment>
<proteinExistence type="inferred from homology"/>
<dbReference type="InterPro" id="IPR008996">
    <property type="entry name" value="IL1/FGF"/>
</dbReference>
<protein>
    <submittedName>
        <fullName evidence="4">Uncharacterized protein</fullName>
    </submittedName>
</protein>
<comment type="subcellular location">
    <subcellularLocation>
        <location evidence="1">Secreted</location>
    </subcellularLocation>
</comment>
<comment type="caution">
    <text evidence="4">The sequence shown here is derived from an EMBL/GenBank/DDBJ whole genome shotgun (WGS) entry which is preliminary data.</text>
</comment>
<evidence type="ECO:0000256" key="3">
    <source>
        <dbReference type="ARBA" id="ARBA00022525"/>
    </source>
</evidence>
<sequence length="391" mass="44386">MSSSPRFYKMSEFVLSSDPFTWEKGFVKIVKIQLNIRNFQNELLVANPDTNDARFQTYADAEDEKAKFYLVIYKMLNGQEGGQPVAISCTVGDKDYLLSAENNSVILKESEVPELIPSVSREFLFYIRGTVLSNITFESSVEPGFFLASNEDDSSLILMPHSEEEPESSAKLHLGSITFTEMTPLDKIMKKIPYNFWNIRIDINNSGQESSAAFFEESEDTELFHLLSVFKPVLSTQIIPFHIQNHMKEFLVADPEKNIVTFESNGHEKDEQSTFYVNMYRQSSSSDGLPVVLSCKVHNQNYLMCAASESVILKLNELPDLIEGESELIFYMKEFSPGHSTARLELSSDRTLSIACNLSEKKLILKQQNNGEVDETMEFTLEDKTKNKPDA</sequence>
<keyword evidence="5" id="KW-1185">Reference proteome</keyword>
<dbReference type="SUPFAM" id="SSF50353">
    <property type="entry name" value="Cytokine"/>
    <property type="match status" value="2"/>
</dbReference>
<dbReference type="InterPro" id="IPR000975">
    <property type="entry name" value="IL-1_fam"/>
</dbReference>
<keyword evidence="3" id="KW-0964">Secreted</keyword>
<dbReference type="Pfam" id="PF00340">
    <property type="entry name" value="IL1"/>
    <property type="match status" value="2"/>
</dbReference>
<organism evidence="4 5">
    <name type="scientific">Ranitomeya imitator</name>
    <name type="common">mimic poison frog</name>
    <dbReference type="NCBI Taxonomy" id="111125"/>
    <lineage>
        <taxon>Eukaryota</taxon>
        <taxon>Metazoa</taxon>
        <taxon>Chordata</taxon>
        <taxon>Craniata</taxon>
        <taxon>Vertebrata</taxon>
        <taxon>Euteleostomi</taxon>
        <taxon>Amphibia</taxon>
        <taxon>Batrachia</taxon>
        <taxon>Anura</taxon>
        <taxon>Neobatrachia</taxon>
        <taxon>Hyloidea</taxon>
        <taxon>Dendrobatidae</taxon>
        <taxon>Dendrobatinae</taxon>
        <taxon>Ranitomeya</taxon>
    </lineage>
</organism>
<dbReference type="EMBL" id="CAUEEQ010038522">
    <property type="protein sequence ID" value="CAJ0954454.1"/>
    <property type="molecule type" value="Genomic_DNA"/>
</dbReference>
<dbReference type="Gene3D" id="2.80.10.50">
    <property type="match status" value="2"/>
</dbReference>
<evidence type="ECO:0000313" key="5">
    <source>
        <dbReference type="Proteomes" id="UP001176940"/>
    </source>
</evidence>
<evidence type="ECO:0000313" key="4">
    <source>
        <dbReference type="EMBL" id="CAJ0954454.1"/>
    </source>
</evidence>
<dbReference type="PANTHER" id="PTHR10078:SF35">
    <property type="entry name" value="INTERLEUKIN-18"/>
    <property type="match status" value="1"/>
</dbReference>
<name>A0ABN9M2M8_9NEOB</name>
<dbReference type="Proteomes" id="UP001176940">
    <property type="component" value="Unassembled WGS sequence"/>
</dbReference>
<accession>A0ABN9M2M8</accession>
<gene>
    <name evidence="4" type="ORF">RIMI_LOCUS14737932</name>
</gene>
<evidence type="ECO:0000256" key="1">
    <source>
        <dbReference type="ARBA" id="ARBA00004613"/>
    </source>
</evidence>
<evidence type="ECO:0000256" key="2">
    <source>
        <dbReference type="ARBA" id="ARBA00010448"/>
    </source>
</evidence>
<reference evidence="4" key="1">
    <citation type="submission" date="2023-07" db="EMBL/GenBank/DDBJ databases">
        <authorList>
            <person name="Stuckert A."/>
        </authorList>
    </citation>
    <scope>NUCLEOTIDE SEQUENCE</scope>
</reference>